<accession>A0A2P5BIS6</accession>
<sequence length="191" mass="21315">MMQKIQFSCAYSRPSIQQEESIQLCRYGALNSDANMINYYASKVESSYKTVKNEIARLTVIFKDTFETNSTNNNHTQRASTNYKSNPDIVRDSIVVRAKGTSYVGSLRDRVHAHAPIGPVKRARLCPICYGVGHDACNCSERDRVRRSRGGTSSINATFDQEQAARVHGAIGLANMIDSTQDFINTSNFMC</sequence>
<organism evidence="1 2">
    <name type="scientific">Parasponia andersonii</name>
    <name type="common">Sponia andersonii</name>
    <dbReference type="NCBI Taxonomy" id="3476"/>
    <lineage>
        <taxon>Eukaryota</taxon>
        <taxon>Viridiplantae</taxon>
        <taxon>Streptophyta</taxon>
        <taxon>Embryophyta</taxon>
        <taxon>Tracheophyta</taxon>
        <taxon>Spermatophyta</taxon>
        <taxon>Magnoliopsida</taxon>
        <taxon>eudicotyledons</taxon>
        <taxon>Gunneridae</taxon>
        <taxon>Pentapetalae</taxon>
        <taxon>rosids</taxon>
        <taxon>fabids</taxon>
        <taxon>Rosales</taxon>
        <taxon>Cannabaceae</taxon>
        <taxon>Parasponia</taxon>
    </lineage>
</organism>
<gene>
    <name evidence="1" type="ORF">PanWU01x14_235720</name>
</gene>
<comment type="caution">
    <text evidence="1">The sequence shown here is derived from an EMBL/GenBank/DDBJ whole genome shotgun (WGS) entry which is preliminary data.</text>
</comment>
<reference evidence="2" key="1">
    <citation type="submission" date="2016-06" db="EMBL/GenBank/DDBJ databases">
        <title>Parallel loss of symbiosis genes in relatives of nitrogen-fixing non-legume Parasponia.</title>
        <authorList>
            <person name="Van Velzen R."/>
            <person name="Holmer R."/>
            <person name="Bu F."/>
            <person name="Rutten L."/>
            <person name="Van Zeijl A."/>
            <person name="Liu W."/>
            <person name="Santuari L."/>
            <person name="Cao Q."/>
            <person name="Sharma T."/>
            <person name="Shen D."/>
            <person name="Roswanjaya Y."/>
            <person name="Wardhani T."/>
            <person name="Kalhor M.S."/>
            <person name="Jansen J."/>
            <person name="Van den Hoogen J."/>
            <person name="Gungor B."/>
            <person name="Hartog M."/>
            <person name="Hontelez J."/>
            <person name="Verver J."/>
            <person name="Yang W.-C."/>
            <person name="Schijlen E."/>
            <person name="Repin R."/>
            <person name="Schilthuizen M."/>
            <person name="Schranz E."/>
            <person name="Heidstra R."/>
            <person name="Miyata K."/>
            <person name="Fedorova E."/>
            <person name="Kohlen W."/>
            <person name="Bisseling T."/>
            <person name="Smit S."/>
            <person name="Geurts R."/>
        </authorList>
    </citation>
    <scope>NUCLEOTIDE SEQUENCE [LARGE SCALE GENOMIC DNA]</scope>
    <source>
        <strain evidence="2">cv. WU1-14</strain>
    </source>
</reference>
<dbReference type="Proteomes" id="UP000237105">
    <property type="component" value="Unassembled WGS sequence"/>
</dbReference>
<proteinExistence type="predicted"/>
<name>A0A2P5BIS6_PARAD</name>
<evidence type="ECO:0000313" key="1">
    <source>
        <dbReference type="EMBL" id="PON48695.1"/>
    </source>
</evidence>
<dbReference type="AlphaFoldDB" id="A0A2P5BIS6"/>
<dbReference type="OrthoDB" id="1749428at2759"/>
<protein>
    <submittedName>
        <fullName evidence="1">Uncharacterized protein</fullName>
    </submittedName>
</protein>
<dbReference type="EMBL" id="JXTB01000272">
    <property type="protein sequence ID" value="PON48695.1"/>
    <property type="molecule type" value="Genomic_DNA"/>
</dbReference>
<evidence type="ECO:0000313" key="2">
    <source>
        <dbReference type="Proteomes" id="UP000237105"/>
    </source>
</evidence>
<keyword evidence="2" id="KW-1185">Reference proteome</keyword>